<dbReference type="AlphaFoldDB" id="A0A3M7Q156"/>
<dbReference type="EMBL" id="REGN01007904">
    <property type="protein sequence ID" value="RNA04952.1"/>
    <property type="molecule type" value="Genomic_DNA"/>
</dbReference>
<comment type="caution">
    <text evidence="1">The sequence shown here is derived from an EMBL/GenBank/DDBJ whole genome shotgun (WGS) entry which is preliminary data.</text>
</comment>
<evidence type="ECO:0000313" key="1">
    <source>
        <dbReference type="EMBL" id="RNA04952.1"/>
    </source>
</evidence>
<gene>
    <name evidence="1" type="ORF">BpHYR1_013421</name>
</gene>
<reference evidence="1 2" key="1">
    <citation type="journal article" date="2018" name="Sci. Rep.">
        <title>Genomic signatures of local adaptation to the degree of environmental predictability in rotifers.</title>
        <authorList>
            <person name="Franch-Gras L."/>
            <person name="Hahn C."/>
            <person name="Garcia-Roger E.M."/>
            <person name="Carmona M.J."/>
            <person name="Serra M."/>
            <person name="Gomez A."/>
        </authorList>
    </citation>
    <scope>NUCLEOTIDE SEQUENCE [LARGE SCALE GENOMIC DNA]</scope>
    <source>
        <strain evidence="1">HYR1</strain>
    </source>
</reference>
<keyword evidence="2" id="KW-1185">Reference proteome</keyword>
<organism evidence="1 2">
    <name type="scientific">Brachionus plicatilis</name>
    <name type="common">Marine rotifer</name>
    <name type="synonym">Brachionus muelleri</name>
    <dbReference type="NCBI Taxonomy" id="10195"/>
    <lineage>
        <taxon>Eukaryota</taxon>
        <taxon>Metazoa</taxon>
        <taxon>Spiralia</taxon>
        <taxon>Gnathifera</taxon>
        <taxon>Rotifera</taxon>
        <taxon>Eurotatoria</taxon>
        <taxon>Monogononta</taxon>
        <taxon>Pseudotrocha</taxon>
        <taxon>Ploima</taxon>
        <taxon>Brachionidae</taxon>
        <taxon>Brachionus</taxon>
    </lineage>
</organism>
<accession>A0A3M7Q156</accession>
<protein>
    <submittedName>
        <fullName evidence="1">Uncharacterized protein</fullName>
    </submittedName>
</protein>
<name>A0A3M7Q156_BRAPC</name>
<dbReference type="Proteomes" id="UP000276133">
    <property type="component" value="Unassembled WGS sequence"/>
</dbReference>
<evidence type="ECO:0000313" key="2">
    <source>
        <dbReference type="Proteomes" id="UP000276133"/>
    </source>
</evidence>
<proteinExistence type="predicted"/>
<sequence>MLSDDNYKETKLKFFSKFSTFFQKTGITFSTYSHLIFGSTTKLFSQMLKLAIYLKAILKKLVLICDSNLEIFCINSSGWKICKVNNKYLKKKVPVKKLAIKHTAIAPSHLIWNSDRATISFTINFKNKYCVIRGIIDAEAINR</sequence>